<dbReference type="HAMAP" id="MF_00388">
    <property type="entry name" value="LpxC"/>
    <property type="match status" value="1"/>
</dbReference>
<dbReference type="GO" id="GO:0103117">
    <property type="term" value="F:UDP-3-O-acyl-N-acetylglucosamine deacetylase activity"/>
    <property type="evidence" value="ECO:0007669"/>
    <property type="project" value="UniProtKB-UniRule"/>
</dbReference>
<feature type="binding site" evidence="12">
    <location>
        <position position="235"/>
    </location>
    <ligand>
        <name>Zn(2+)</name>
        <dbReference type="ChEBI" id="CHEBI:29105"/>
    </ligand>
</feature>
<keyword evidence="9 12" id="KW-0862">Zinc</keyword>
<dbReference type="AlphaFoldDB" id="A0A2W7QET1"/>
<comment type="similarity">
    <text evidence="12">Belongs to the LpxC family.</text>
</comment>
<feature type="binding site" evidence="12">
    <location>
        <position position="239"/>
    </location>
    <ligand>
        <name>Zn(2+)</name>
        <dbReference type="ChEBI" id="CHEBI:29105"/>
    </ligand>
</feature>
<sequence>MQNTIRSDRQIIGTGLHSGMPVRLRLRPAAAHSGLQFHRIDYPKRQQVIKVSPENWVEANLCTVLENRHGVRVSTVEHLLAALHGCGIHNAIIEIDGPEVPILDGSSDPFVRLILDAGIKQLHAPLQVLRVLRPVSVENNGASARLLPSDQLEIDFQIDFADPAIGYQRKHLNMHNGTFLRELSNCRTFCMRKDVETMQSHGLALGGSLENAVVFHEGEILSPGGLRRPDEPVRHKILDAMGDLYVAGYPIIGRYEGVRAGHALTGRVLQALFADAANYEFVTCDSTVCATLPGLGLPAHELRLTA</sequence>
<dbReference type="Gene3D" id="3.30.230.20">
    <property type="entry name" value="lpxc deacetylase, domain 1"/>
    <property type="match status" value="1"/>
</dbReference>
<dbReference type="GO" id="GO:0016020">
    <property type="term" value="C:membrane"/>
    <property type="evidence" value="ECO:0007669"/>
    <property type="project" value="GOC"/>
</dbReference>
<accession>A0A2W7QET1</accession>
<keyword evidence="6 12" id="KW-0441">Lipid A biosynthesis</keyword>
<evidence type="ECO:0000256" key="9">
    <source>
        <dbReference type="ARBA" id="ARBA00022833"/>
    </source>
</evidence>
<gene>
    <name evidence="12" type="primary">lpxC</name>
    <name evidence="13" type="ORF">LY56_00940</name>
</gene>
<dbReference type="RefSeq" id="WP_071470701.1">
    <property type="nucleotide sequence ID" value="NZ_MEHT01000045.1"/>
</dbReference>
<dbReference type="InterPro" id="IPR015870">
    <property type="entry name" value="UDP-acyl_N-AcGlcN_deAcase_N"/>
</dbReference>
<evidence type="ECO:0000256" key="6">
    <source>
        <dbReference type="ARBA" id="ARBA00022556"/>
    </source>
</evidence>
<keyword evidence="8 12" id="KW-0378">Hydrolase</keyword>
<dbReference type="PANTHER" id="PTHR33694">
    <property type="entry name" value="UDP-3-O-ACYL-N-ACETYLGLUCOSAMINE DEACETYLASE 1, MITOCHONDRIAL-RELATED"/>
    <property type="match status" value="1"/>
</dbReference>
<evidence type="ECO:0000256" key="5">
    <source>
        <dbReference type="ARBA" id="ARBA00022516"/>
    </source>
</evidence>
<dbReference type="InterPro" id="IPR011334">
    <property type="entry name" value="UDP-acyl_GlcNac_deAcase_C"/>
</dbReference>
<keyword evidence="14" id="KW-1185">Reference proteome</keyword>
<dbReference type="GO" id="GO:0009245">
    <property type="term" value="P:lipid A biosynthetic process"/>
    <property type="evidence" value="ECO:0007669"/>
    <property type="project" value="UniProtKB-UniRule"/>
</dbReference>
<dbReference type="STRING" id="121821.GCA_001870675_02911"/>
<evidence type="ECO:0000313" key="13">
    <source>
        <dbReference type="EMBL" id="PZX46733.1"/>
    </source>
</evidence>
<organism evidence="13 14">
    <name type="scientific">Roseinatronobacter thiooxidans</name>
    <dbReference type="NCBI Taxonomy" id="121821"/>
    <lineage>
        <taxon>Bacteria</taxon>
        <taxon>Pseudomonadati</taxon>
        <taxon>Pseudomonadota</taxon>
        <taxon>Alphaproteobacteria</taxon>
        <taxon>Rhodobacterales</taxon>
        <taxon>Paracoccaceae</taxon>
        <taxon>Roseinatronobacter</taxon>
    </lineage>
</organism>
<keyword evidence="7 12" id="KW-0479">Metal-binding</keyword>
<evidence type="ECO:0000256" key="10">
    <source>
        <dbReference type="ARBA" id="ARBA00023098"/>
    </source>
</evidence>
<comment type="pathway">
    <text evidence="3 12">Glycolipid biosynthesis; lipid IV(A) biosynthesis; lipid IV(A) from (3R)-3-hydroxytetradecanoyl-[acyl-carrier-protein] and UDP-N-acetyl-alpha-D-glucosamine: step 2/6.</text>
</comment>
<comment type="function">
    <text evidence="2 12">Catalyzes the hydrolysis of UDP-3-O-myristoyl-N-acetylglucosamine to form UDP-3-O-myristoylglucosamine and acetate, the committed step in lipid A biosynthesis.</text>
</comment>
<evidence type="ECO:0000256" key="7">
    <source>
        <dbReference type="ARBA" id="ARBA00022723"/>
    </source>
</evidence>
<keyword evidence="10 12" id="KW-0443">Lipid metabolism</keyword>
<dbReference type="PANTHER" id="PTHR33694:SF1">
    <property type="entry name" value="UDP-3-O-ACYL-N-ACETYLGLUCOSAMINE DEACETYLASE 1, MITOCHONDRIAL-RELATED"/>
    <property type="match status" value="1"/>
</dbReference>
<dbReference type="Proteomes" id="UP000249364">
    <property type="component" value="Unassembled WGS sequence"/>
</dbReference>
<proteinExistence type="inferred from homology"/>
<dbReference type="InterPro" id="IPR020568">
    <property type="entry name" value="Ribosomal_Su5_D2-typ_SF"/>
</dbReference>
<dbReference type="OrthoDB" id="9802746at2"/>
<dbReference type="EMBL" id="QKZQ01000003">
    <property type="protein sequence ID" value="PZX46733.1"/>
    <property type="molecule type" value="Genomic_DNA"/>
</dbReference>
<reference evidence="13 14" key="1">
    <citation type="submission" date="2018-06" db="EMBL/GenBank/DDBJ databases">
        <title>Genomic Encyclopedia of Archaeal and Bacterial Type Strains, Phase II (KMG-II): from individual species to whole genera.</title>
        <authorList>
            <person name="Goeker M."/>
        </authorList>
    </citation>
    <scope>NUCLEOTIDE SEQUENCE [LARGE SCALE GENOMIC DNA]</scope>
    <source>
        <strain evidence="13 14">DSM 13087</strain>
    </source>
</reference>
<evidence type="ECO:0000256" key="8">
    <source>
        <dbReference type="ARBA" id="ARBA00022801"/>
    </source>
</evidence>
<evidence type="ECO:0000256" key="1">
    <source>
        <dbReference type="ARBA" id="ARBA00001947"/>
    </source>
</evidence>
<evidence type="ECO:0000313" key="14">
    <source>
        <dbReference type="Proteomes" id="UP000249364"/>
    </source>
</evidence>
<dbReference type="SUPFAM" id="SSF54211">
    <property type="entry name" value="Ribosomal protein S5 domain 2-like"/>
    <property type="match status" value="2"/>
</dbReference>
<evidence type="ECO:0000256" key="11">
    <source>
        <dbReference type="ARBA" id="ARBA00024535"/>
    </source>
</evidence>
<evidence type="ECO:0000256" key="4">
    <source>
        <dbReference type="ARBA" id="ARBA00012745"/>
    </source>
</evidence>
<keyword evidence="5 12" id="KW-0444">Lipid biosynthesis</keyword>
<dbReference type="InterPro" id="IPR004463">
    <property type="entry name" value="UDP-acyl_GlcNac_deAcase"/>
</dbReference>
<evidence type="ECO:0000256" key="3">
    <source>
        <dbReference type="ARBA" id="ARBA00005002"/>
    </source>
</evidence>
<comment type="cofactor">
    <cofactor evidence="1 12">
        <name>Zn(2+)</name>
        <dbReference type="ChEBI" id="CHEBI:29105"/>
    </cofactor>
</comment>
<dbReference type="Gene3D" id="3.30.1700.10">
    <property type="entry name" value="lpxc deacetylase, domain 2"/>
    <property type="match status" value="1"/>
</dbReference>
<comment type="caution">
    <text evidence="13">The sequence shown here is derived from an EMBL/GenBank/DDBJ whole genome shotgun (WGS) entry which is preliminary data.</text>
</comment>
<evidence type="ECO:0000256" key="12">
    <source>
        <dbReference type="HAMAP-Rule" id="MF_00388"/>
    </source>
</evidence>
<feature type="binding site" evidence="12">
    <location>
        <position position="78"/>
    </location>
    <ligand>
        <name>Zn(2+)</name>
        <dbReference type="ChEBI" id="CHEBI:29105"/>
    </ligand>
</feature>
<dbReference type="Pfam" id="PF03331">
    <property type="entry name" value="LpxC"/>
    <property type="match status" value="1"/>
</dbReference>
<protein>
    <recommendedName>
        <fullName evidence="4 12">UDP-3-O-acyl-N-acetylglucosamine deacetylase</fullName>
        <shortName evidence="12">UDP-3-O-acyl-GlcNAc deacetylase</shortName>
        <ecNumber evidence="4 12">3.5.1.108</ecNumber>
    </recommendedName>
    <alternativeName>
        <fullName evidence="12">UDP-3-O-[R-3-hydroxymyristoyl]-N-acetylglucosamine deacetylase</fullName>
    </alternativeName>
</protein>
<dbReference type="NCBIfam" id="TIGR00325">
    <property type="entry name" value="lpxC"/>
    <property type="match status" value="1"/>
</dbReference>
<name>A0A2W7QET1_9RHOB</name>
<dbReference type="UniPathway" id="UPA00359">
    <property type="reaction ID" value="UER00478"/>
</dbReference>
<comment type="catalytic activity">
    <reaction evidence="11 12">
        <text>a UDP-3-O-[(3R)-3-hydroxyacyl]-N-acetyl-alpha-D-glucosamine + H2O = a UDP-3-O-[(3R)-3-hydroxyacyl]-alpha-D-glucosamine + acetate</text>
        <dbReference type="Rhea" id="RHEA:67816"/>
        <dbReference type="ChEBI" id="CHEBI:15377"/>
        <dbReference type="ChEBI" id="CHEBI:30089"/>
        <dbReference type="ChEBI" id="CHEBI:137740"/>
        <dbReference type="ChEBI" id="CHEBI:173225"/>
        <dbReference type="EC" id="3.5.1.108"/>
    </reaction>
</comment>
<dbReference type="EC" id="3.5.1.108" evidence="4 12"/>
<dbReference type="GO" id="GO:0046872">
    <property type="term" value="F:metal ion binding"/>
    <property type="evidence" value="ECO:0007669"/>
    <property type="project" value="UniProtKB-KW"/>
</dbReference>
<feature type="active site" description="Proton donor" evidence="12">
    <location>
        <position position="262"/>
    </location>
</feature>
<evidence type="ECO:0000256" key="2">
    <source>
        <dbReference type="ARBA" id="ARBA00002923"/>
    </source>
</evidence>